<dbReference type="EMBL" id="JAERRB010000003">
    <property type="protein sequence ID" value="MBL0742052.1"/>
    <property type="molecule type" value="Genomic_DNA"/>
</dbReference>
<protein>
    <submittedName>
        <fullName evidence="1">Uncharacterized protein</fullName>
    </submittedName>
</protein>
<evidence type="ECO:0000313" key="2">
    <source>
        <dbReference type="Proteomes" id="UP000613030"/>
    </source>
</evidence>
<keyword evidence="2" id="KW-1185">Reference proteome</keyword>
<proteinExistence type="predicted"/>
<gene>
    <name evidence="1" type="ORF">JI741_12545</name>
</gene>
<evidence type="ECO:0000313" key="1">
    <source>
        <dbReference type="EMBL" id="MBL0742052.1"/>
    </source>
</evidence>
<organism evidence="1 2">
    <name type="scientific">Chryseolinea lacunae</name>
    <dbReference type="NCBI Taxonomy" id="2801331"/>
    <lineage>
        <taxon>Bacteria</taxon>
        <taxon>Pseudomonadati</taxon>
        <taxon>Bacteroidota</taxon>
        <taxon>Cytophagia</taxon>
        <taxon>Cytophagales</taxon>
        <taxon>Fulvivirgaceae</taxon>
        <taxon>Chryseolinea</taxon>
    </lineage>
</organism>
<dbReference type="RefSeq" id="WP_202009818.1">
    <property type="nucleotide sequence ID" value="NZ_JAERRB010000003.1"/>
</dbReference>
<reference evidence="1 2" key="1">
    <citation type="submission" date="2021-01" db="EMBL/GenBank/DDBJ databases">
        <title>Chryseolinea sp. Jin1 Genome sequencing and assembly.</title>
        <authorList>
            <person name="Kim I."/>
        </authorList>
    </citation>
    <scope>NUCLEOTIDE SEQUENCE [LARGE SCALE GENOMIC DNA]</scope>
    <source>
        <strain evidence="1 2">Jin1</strain>
    </source>
</reference>
<comment type="caution">
    <text evidence="1">The sequence shown here is derived from an EMBL/GenBank/DDBJ whole genome shotgun (WGS) entry which is preliminary data.</text>
</comment>
<accession>A0ABS1KS22</accession>
<dbReference type="Proteomes" id="UP000613030">
    <property type="component" value="Unassembled WGS sequence"/>
</dbReference>
<sequence>MKSIHQKHAILQSLESLDPGQTEKVLAYIKDLLYAPLDEASRQQLKREGLREIRQALGKGRKLTAAF</sequence>
<name>A0ABS1KS22_9BACT</name>